<proteinExistence type="predicted"/>
<evidence type="ECO:0000313" key="2">
    <source>
        <dbReference type="Proteomes" id="UP000638188"/>
    </source>
</evidence>
<evidence type="ECO:0000313" key="1">
    <source>
        <dbReference type="EMBL" id="GGD00020.1"/>
    </source>
</evidence>
<dbReference type="EMBL" id="BMFF01000003">
    <property type="protein sequence ID" value="GGD00020.1"/>
    <property type="molecule type" value="Genomic_DNA"/>
</dbReference>
<comment type="caution">
    <text evidence="1">The sequence shown here is derived from an EMBL/GenBank/DDBJ whole genome shotgun (WGS) entry which is preliminary data.</text>
</comment>
<protein>
    <submittedName>
        <fullName evidence="1">Uncharacterized protein</fullName>
    </submittedName>
</protein>
<name>A0ABQ1PNA1_9GAMM</name>
<dbReference type="Proteomes" id="UP000638188">
    <property type="component" value="Unassembled WGS sequence"/>
</dbReference>
<accession>A0ABQ1PNA1</accession>
<gene>
    <name evidence="1" type="ORF">GCM10007418_19110</name>
</gene>
<reference evidence="2" key="1">
    <citation type="journal article" date="2019" name="Int. J. Syst. Evol. Microbiol.">
        <title>The Global Catalogue of Microorganisms (GCM) 10K type strain sequencing project: providing services to taxonomists for standard genome sequencing and annotation.</title>
        <authorList>
            <consortium name="The Broad Institute Genomics Platform"/>
            <consortium name="The Broad Institute Genome Sequencing Center for Infectious Disease"/>
            <person name="Wu L."/>
            <person name="Ma J."/>
        </authorList>
    </citation>
    <scope>NUCLEOTIDE SEQUENCE [LARGE SCALE GENOMIC DNA]</scope>
    <source>
        <strain evidence="2">CGMCC 1.12482</strain>
    </source>
</reference>
<sequence length="77" mass="8791">MFQAAFVRQTINPLLKTLNLEGIFRFFLGPLMQAPGADPQATFLDSAIFKRRDRHRLTLGLVWPAILTPCQSRIHAR</sequence>
<keyword evidence="2" id="KW-1185">Reference proteome</keyword>
<organism evidence="1 2">
    <name type="scientific">Halopseudomonas salina</name>
    <dbReference type="NCBI Taxonomy" id="1323744"/>
    <lineage>
        <taxon>Bacteria</taxon>
        <taxon>Pseudomonadati</taxon>
        <taxon>Pseudomonadota</taxon>
        <taxon>Gammaproteobacteria</taxon>
        <taxon>Pseudomonadales</taxon>
        <taxon>Pseudomonadaceae</taxon>
        <taxon>Halopseudomonas</taxon>
    </lineage>
</organism>